<feature type="transmembrane region" description="Helical" evidence="6">
    <location>
        <begin position="47"/>
        <end position="70"/>
    </location>
</feature>
<feature type="transmembrane region" description="Helical" evidence="6">
    <location>
        <begin position="340"/>
        <end position="359"/>
    </location>
</feature>
<feature type="transmembrane region" description="Helical" evidence="6">
    <location>
        <begin position="503"/>
        <end position="525"/>
    </location>
</feature>
<dbReference type="AlphaFoldDB" id="A0A9N9THT5"/>
<feature type="transmembrane region" description="Helical" evidence="6">
    <location>
        <begin position="316"/>
        <end position="333"/>
    </location>
</feature>
<feature type="transmembrane region" description="Helical" evidence="6">
    <location>
        <begin position="166"/>
        <end position="187"/>
    </location>
</feature>
<evidence type="ECO:0000256" key="1">
    <source>
        <dbReference type="ARBA" id="ARBA00004141"/>
    </source>
</evidence>
<dbReference type="InterPro" id="IPR007603">
    <property type="entry name" value="Choline_transptr-like"/>
</dbReference>
<dbReference type="GO" id="GO:0022857">
    <property type="term" value="F:transmembrane transporter activity"/>
    <property type="evidence" value="ECO:0007669"/>
    <property type="project" value="UniProtKB-UniRule"/>
</dbReference>
<dbReference type="Pfam" id="PF04515">
    <property type="entry name" value="Choline_transpo"/>
    <property type="match status" value="1"/>
</dbReference>
<feature type="transmembrane region" description="Helical" evidence="6">
    <location>
        <begin position="379"/>
        <end position="401"/>
    </location>
</feature>
<evidence type="ECO:0000256" key="6">
    <source>
        <dbReference type="RuleBase" id="RU368066"/>
    </source>
</evidence>
<feature type="transmembrane region" description="Helical" evidence="6">
    <location>
        <begin position="471"/>
        <end position="491"/>
    </location>
</feature>
<gene>
    <name evidence="7" type="ORF">PHYEVI_LOCUS543</name>
</gene>
<dbReference type="GO" id="GO:0005886">
    <property type="term" value="C:plasma membrane"/>
    <property type="evidence" value="ECO:0007669"/>
    <property type="project" value="UniProtKB-SubCell"/>
</dbReference>
<keyword evidence="3 6" id="KW-0812">Transmembrane</keyword>
<comment type="function">
    <text evidence="6">Choline transporter.</text>
</comment>
<proteinExistence type="inferred from homology"/>
<comment type="similarity">
    <text evidence="2 6">Belongs to the CTL (choline transporter-like) family.</text>
</comment>
<dbReference type="PANTHER" id="PTHR12385">
    <property type="entry name" value="CHOLINE TRANSPORTER-LIKE (SLC FAMILY 44)"/>
    <property type="match status" value="1"/>
</dbReference>
<dbReference type="PANTHER" id="PTHR12385:SF96">
    <property type="entry name" value="CHOLINE TRANSPORTER-LIKE PROTEIN"/>
    <property type="match status" value="1"/>
</dbReference>
<comment type="subcellular location">
    <subcellularLocation>
        <location evidence="6">Cell membrane</location>
        <topology evidence="6">Multi-pass membrane protein</topology>
    </subcellularLocation>
    <subcellularLocation>
        <location evidence="1">Membrane</location>
        <topology evidence="1">Multi-pass membrane protein</topology>
    </subcellularLocation>
</comment>
<protein>
    <recommendedName>
        <fullName evidence="6">Choline transporter-like protein</fullName>
    </recommendedName>
</protein>
<evidence type="ECO:0000256" key="3">
    <source>
        <dbReference type="ARBA" id="ARBA00022692"/>
    </source>
</evidence>
<evidence type="ECO:0000313" key="7">
    <source>
        <dbReference type="EMBL" id="CAG9854078.1"/>
    </source>
</evidence>
<dbReference type="EMBL" id="OU900094">
    <property type="protein sequence ID" value="CAG9854078.1"/>
    <property type="molecule type" value="Genomic_DNA"/>
</dbReference>
<evidence type="ECO:0000256" key="5">
    <source>
        <dbReference type="ARBA" id="ARBA00023136"/>
    </source>
</evidence>
<keyword evidence="5 6" id="KW-0472">Membrane</keyword>
<feature type="transmembrane region" description="Helical" evidence="6">
    <location>
        <begin position="228"/>
        <end position="253"/>
    </location>
</feature>
<keyword evidence="8" id="KW-1185">Reference proteome</keyword>
<name>A0A9N9THT5_PHYSR</name>
<reference evidence="7" key="1">
    <citation type="submission" date="2022-01" db="EMBL/GenBank/DDBJ databases">
        <authorList>
            <person name="King R."/>
        </authorList>
    </citation>
    <scope>NUCLEOTIDE SEQUENCE</scope>
</reference>
<evidence type="ECO:0000313" key="8">
    <source>
        <dbReference type="Proteomes" id="UP001153712"/>
    </source>
</evidence>
<evidence type="ECO:0000256" key="2">
    <source>
        <dbReference type="ARBA" id="ARBA00007168"/>
    </source>
</evidence>
<feature type="transmembrane region" description="Helical" evidence="6">
    <location>
        <begin position="194"/>
        <end position="216"/>
    </location>
</feature>
<dbReference type="OrthoDB" id="420519at2759"/>
<accession>A0A9N9THT5</accession>
<feature type="transmembrane region" description="Helical" evidence="6">
    <location>
        <begin position="273"/>
        <end position="296"/>
    </location>
</feature>
<dbReference type="Proteomes" id="UP001153712">
    <property type="component" value="Chromosome 1"/>
</dbReference>
<keyword evidence="4 6" id="KW-1133">Transmembrane helix</keyword>
<sequence>MAHRPHAAASATRAVSHHTGLTAGQASAPVVLNLPEKRENRKFTDVFFLNCWIIAVIILISFIIYCSVLSDFARLKGYDECGNICGRSNKILNGIPCSGQDFTHSPLLQVEETEEKRWKFHSYSRKCVASCEEGYVKRGSFCFKKPENAKPEDLEEQDFEAFMTEYGITFILASLVSLCLTLTLFFMLKIITPIIVWTVLLLSGAIIVGVIWYEYYRIKTAEKPSNDGLIVMICGVIITFLWIFLLVYLFLVIRKIKVVTNILKAATDIIFDVPAVLFVTLAVILMELIILVLFFYTSLILYSSGVLSEYNETTYYFRYNAAMLFTIVFNIVVTVWTLIILFKLQYTIISGVIVKWYFAKDKYNLHSPIMNNSIVVLKYHFGNVVFGSLFVHIVAVLKGVLTACTKRNMSDKNRCGRCMKRVKFCLLASSQYAFIETAMRGKQFRPSGKKAADVILRNHMDIISMNYISDWIIITAQFLIAVVSWSLIIAYRTMHISTHIPSGTTVFIVVFVITLCIPSSLFSVLEVVVDSILLCFCEDATANDGKSRPYIMDPKLVASLKTYDKVKK</sequence>
<evidence type="ECO:0000256" key="4">
    <source>
        <dbReference type="ARBA" id="ARBA00022989"/>
    </source>
</evidence>
<organism evidence="7 8">
    <name type="scientific">Phyllotreta striolata</name>
    <name type="common">Striped flea beetle</name>
    <name type="synonym">Crioceris striolata</name>
    <dbReference type="NCBI Taxonomy" id="444603"/>
    <lineage>
        <taxon>Eukaryota</taxon>
        <taxon>Metazoa</taxon>
        <taxon>Ecdysozoa</taxon>
        <taxon>Arthropoda</taxon>
        <taxon>Hexapoda</taxon>
        <taxon>Insecta</taxon>
        <taxon>Pterygota</taxon>
        <taxon>Neoptera</taxon>
        <taxon>Endopterygota</taxon>
        <taxon>Coleoptera</taxon>
        <taxon>Polyphaga</taxon>
        <taxon>Cucujiformia</taxon>
        <taxon>Chrysomeloidea</taxon>
        <taxon>Chrysomelidae</taxon>
        <taxon>Galerucinae</taxon>
        <taxon>Alticini</taxon>
        <taxon>Phyllotreta</taxon>
    </lineage>
</organism>